<dbReference type="InterPro" id="IPR002110">
    <property type="entry name" value="Ankyrin_rpt"/>
</dbReference>
<evidence type="ECO:0000313" key="2">
    <source>
        <dbReference type="Proteomes" id="UP000269276"/>
    </source>
</evidence>
<gene>
    <name evidence="1" type="ORF">D0863_05035</name>
</gene>
<dbReference type="VEuPathDB" id="FungiDB:BTJ68_01244"/>
<proteinExistence type="predicted"/>
<dbReference type="Pfam" id="PF12796">
    <property type="entry name" value="Ank_2"/>
    <property type="match status" value="1"/>
</dbReference>
<comment type="caution">
    <text evidence="1">The sequence shown here is derived from an EMBL/GenBank/DDBJ whole genome shotgun (WGS) entry which is preliminary data.</text>
</comment>
<sequence>MILAIFARIESQCEMVYPLGVSSAIEIVTTSYKLFKLYEEARGRQAKVHAAKQLSSSIGLSIDKLERASGDERVSNKSSALAQVRTARTAWAGLDEYLQKFPVDEQKAKSIIPRARSVCDDLRWAINALDGKVSELKQEISLSLLAVMPAQIADLQYMHAGQEREDAIVVVIQKLPQPLLLRGPWPPGSRKTQWDLVQFLIVGAPASVLRNPRLLHHCARWIGDGPHMDMLATLLSFGLDPEHLDSSLFFVWPRFCDPGWLAEDLIPDPMFIDFFRACLRRQSGFAGCDGLTEAVLTGDDTEFESALRRARGDGGILRMHPNALGQTATHLAVTSPERLQRILAAGADADCVDRAGLTPLMYAAAYGEQQSVLHLIDHHATWHLQEELYSRNFLDYAICRRNPHVIESLIHWLSKAGDYEAAFEVLDHCIAYCILQHHDHYDITIPRRLFELGADADATLNDGTLLHFARTSVISHLIVDAGFTSFHIGDDSGKTPLMQIASLVDAKSLITVASHGQGADFHAQDANGRTVLHHLLGSHRIDQIYYRHEIDPSWRFAQHQDMISCLNTLLQHGGSASVADSCVCACSAKGCTALTFALDQLSRSFTSANIDCGVVIDLLQAIRHQSDHEDVSKWPAAIKRYYVFEEKGLTHTCCLGRDKDPTSLGYRLGSKTLASAKAEQTQAMANFNLKVEENTCTDDGIMSSLADLCFLYETQSFARSKSAVPRREGKVSSLCATAAAFAQVNWLIVEIEQSASLLHVDYAKDEIKYRFGFETTPRIREVTTDHYKDWLRWCDRNFIKLDIKGGRRKYTEYGWHLVSMFEDKLDELRSGAEIWYTAPEEPAETL</sequence>
<dbReference type="SUPFAM" id="SSF48403">
    <property type="entry name" value="Ankyrin repeat"/>
    <property type="match status" value="1"/>
</dbReference>
<dbReference type="AlphaFoldDB" id="A0A3M7E581"/>
<dbReference type="PANTHER" id="PTHR24133">
    <property type="entry name" value="ANKYRIN DOMAIN-CONTAINING"/>
    <property type="match status" value="1"/>
</dbReference>
<dbReference type="SMART" id="SM00248">
    <property type="entry name" value="ANK"/>
    <property type="match status" value="5"/>
</dbReference>
<dbReference type="PANTHER" id="PTHR24133:SF40">
    <property type="entry name" value="ANKYRIN REPEAT DOMAIN 44"/>
    <property type="match status" value="1"/>
</dbReference>
<organism evidence="1 2">
    <name type="scientific">Hortaea werneckii</name>
    <name type="common">Black yeast</name>
    <name type="synonym">Cladosporium werneckii</name>
    <dbReference type="NCBI Taxonomy" id="91943"/>
    <lineage>
        <taxon>Eukaryota</taxon>
        <taxon>Fungi</taxon>
        <taxon>Dikarya</taxon>
        <taxon>Ascomycota</taxon>
        <taxon>Pezizomycotina</taxon>
        <taxon>Dothideomycetes</taxon>
        <taxon>Dothideomycetidae</taxon>
        <taxon>Mycosphaerellales</taxon>
        <taxon>Teratosphaeriaceae</taxon>
        <taxon>Hortaea</taxon>
    </lineage>
</organism>
<dbReference type="EMBL" id="QWIP01000140">
    <property type="protein sequence ID" value="RMY71633.1"/>
    <property type="molecule type" value="Genomic_DNA"/>
</dbReference>
<protein>
    <submittedName>
        <fullName evidence="1">Uncharacterized protein</fullName>
    </submittedName>
</protein>
<dbReference type="InterPro" id="IPR052391">
    <property type="entry name" value="E3_Ligase-Neurotoxin"/>
</dbReference>
<evidence type="ECO:0000313" key="1">
    <source>
        <dbReference type="EMBL" id="RMY71633.1"/>
    </source>
</evidence>
<dbReference type="Proteomes" id="UP000269276">
    <property type="component" value="Unassembled WGS sequence"/>
</dbReference>
<dbReference type="Gene3D" id="1.25.40.20">
    <property type="entry name" value="Ankyrin repeat-containing domain"/>
    <property type="match status" value="2"/>
</dbReference>
<dbReference type="InterPro" id="IPR036770">
    <property type="entry name" value="Ankyrin_rpt-contain_sf"/>
</dbReference>
<reference evidence="1 2" key="1">
    <citation type="journal article" date="2018" name="BMC Genomics">
        <title>Genomic evidence for intraspecific hybridization in a clonal and extremely halotolerant yeast.</title>
        <authorList>
            <person name="Gostincar C."/>
            <person name="Stajich J.E."/>
            <person name="Zupancic J."/>
            <person name="Zalar P."/>
            <person name="Gunde-Cimerman N."/>
        </authorList>
    </citation>
    <scope>NUCLEOTIDE SEQUENCE [LARGE SCALE GENOMIC DNA]</scope>
    <source>
        <strain evidence="1 2">EXF-2682</strain>
    </source>
</reference>
<dbReference type="OrthoDB" id="3200163at2759"/>
<accession>A0A3M7E581</accession>
<name>A0A3M7E581_HORWE</name>